<dbReference type="PANTHER" id="PTHR35041:SF6">
    <property type="entry name" value="FORMYLMETHIONINE DEFORMYLASE-LIKE PROTEIN-RELATED"/>
    <property type="match status" value="1"/>
</dbReference>
<reference evidence="3 4" key="1">
    <citation type="submission" date="2013-03" db="EMBL/GenBank/DDBJ databases">
        <title>The Genome Sequence of Exophiala aquamarina CBS 119918.</title>
        <authorList>
            <consortium name="The Broad Institute Genomics Platform"/>
            <person name="Cuomo C."/>
            <person name="de Hoog S."/>
            <person name="Gorbushina A."/>
            <person name="Walker B."/>
            <person name="Young S.K."/>
            <person name="Zeng Q."/>
            <person name="Gargeya S."/>
            <person name="Fitzgerald M."/>
            <person name="Haas B."/>
            <person name="Abouelleil A."/>
            <person name="Allen A.W."/>
            <person name="Alvarado L."/>
            <person name="Arachchi H.M."/>
            <person name="Berlin A.M."/>
            <person name="Chapman S.B."/>
            <person name="Gainer-Dewar J."/>
            <person name="Goldberg J."/>
            <person name="Griggs A."/>
            <person name="Gujja S."/>
            <person name="Hansen M."/>
            <person name="Howarth C."/>
            <person name="Imamovic A."/>
            <person name="Ireland A."/>
            <person name="Larimer J."/>
            <person name="McCowan C."/>
            <person name="Murphy C."/>
            <person name="Pearson M."/>
            <person name="Poon T.W."/>
            <person name="Priest M."/>
            <person name="Roberts A."/>
            <person name="Saif S."/>
            <person name="Shea T."/>
            <person name="Sisk P."/>
            <person name="Sykes S."/>
            <person name="Wortman J."/>
            <person name="Nusbaum C."/>
            <person name="Birren B."/>
        </authorList>
    </citation>
    <scope>NUCLEOTIDE SEQUENCE [LARGE SCALE GENOMIC DNA]</scope>
    <source>
        <strain evidence="3 4">CBS 119918</strain>
    </source>
</reference>
<dbReference type="RefSeq" id="XP_013263362.1">
    <property type="nucleotide sequence ID" value="XM_013407908.1"/>
</dbReference>
<keyword evidence="4" id="KW-1185">Reference proteome</keyword>
<keyword evidence="1" id="KW-0812">Transmembrane</keyword>
<protein>
    <recommendedName>
        <fullName evidence="2">Peptidase A1 domain-containing protein</fullName>
    </recommendedName>
</protein>
<dbReference type="EMBL" id="AMGV01000002">
    <property type="protein sequence ID" value="KEF60772.1"/>
    <property type="molecule type" value="Genomic_DNA"/>
</dbReference>
<evidence type="ECO:0000313" key="3">
    <source>
        <dbReference type="EMBL" id="KEF60772.1"/>
    </source>
</evidence>
<dbReference type="Proteomes" id="UP000027920">
    <property type="component" value="Unassembled WGS sequence"/>
</dbReference>
<dbReference type="InterPro" id="IPR021109">
    <property type="entry name" value="Peptidase_aspartic_dom_sf"/>
</dbReference>
<feature type="domain" description="Peptidase A1" evidence="2">
    <location>
        <begin position="1"/>
        <end position="199"/>
    </location>
</feature>
<dbReference type="GeneID" id="25277278"/>
<dbReference type="Pfam" id="PF00026">
    <property type="entry name" value="Asp"/>
    <property type="match status" value="1"/>
</dbReference>
<dbReference type="STRING" id="1182545.A0A072PM40"/>
<dbReference type="HOGENOM" id="CLU_358255_0_0_1"/>
<dbReference type="PANTHER" id="PTHR35041">
    <property type="entry name" value="MEDIATOR OF RNA POLYMERASE II TRANSCRIPTION SUBUNIT 1"/>
    <property type="match status" value="1"/>
</dbReference>
<feature type="transmembrane region" description="Helical" evidence="1">
    <location>
        <begin position="170"/>
        <end position="190"/>
    </location>
</feature>
<comment type="caution">
    <text evidence="3">The sequence shown here is derived from an EMBL/GenBank/DDBJ whole genome shotgun (WGS) entry which is preliminary data.</text>
</comment>
<dbReference type="VEuPathDB" id="FungiDB:A1O9_02334"/>
<name>A0A072PM40_9EURO</name>
<dbReference type="OrthoDB" id="5322539at2759"/>
<feature type="transmembrane region" description="Helical" evidence="1">
    <location>
        <begin position="255"/>
        <end position="274"/>
    </location>
</feature>
<dbReference type="SUPFAM" id="SSF50630">
    <property type="entry name" value="Acid proteases"/>
    <property type="match status" value="1"/>
</dbReference>
<dbReference type="AlphaFoldDB" id="A0A072PM40"/>
<keyword evidence="1" id="KW-1133">Transmembrane helix</keyword>
<evidence type="ECO:0000256" key="1">
    <source>
        <dbReference type="SAM" id="Phobius"/>
    </source>
</evidence>
<accession>A0A072PM40</accession>
<evidence type="ECO:0000313" key="4">
    <source>
        <dbReference type="Proteomes" id="UP000027920"/>
    </source>
</evidence>
<dbReference type="Gene3D" id="2.40.70.10">
    <property type="entry name" value="Acid Proteases"/>
    <property type="match status" value="1"/>
</dbReference>
<gene>
    <name evidence="3" type="ORF">A1O9_02334</name>
</gene>
<sequence length="782" mass="86677">MVHQSLLDRNLFTGELTQGVKSPDGIERLGGLSFSDISDRYHASDFSQVPLYERWDQVWAVEAQSITWENEIHSIHEAFSNLTLAGFDSTSWFLGFPGNWTREIYASVDPDCDLIFCYVDCLARKHMPNISFGLAGQQLTLSPFEYISEMMTPSKERVCFFNLYTTKDQYPVDAIVVGTLFMEAFLFLTWTRKKIGNFFAVATATSLKLAVANAIAQYIWLRLRQKHHKLETIDAAFSMTSDILPFFHADLYRTMYLGVVLVVFIWMIPIATLFPPATLSVVLDSHANTSTFDVLQPSILNPEPVNQYGRDLTEEGYASSYMKAPETFATLVKSVAYTGQISAPQAMLPDSNYSYKLTTYIPRFKCSNDPSGSHTKIQDAAQEFLSNLSTVISFNKDSFSYVNSLSGDDKDGDGRTGDGLLFYLGLATLGGTTLDEAYLETIGLPQTQVLFSTDEALSTGSSLIDGPLREAITGSVMIAMLTGPTQVKFTNCGIYNSSFETETSFANGIGVTNVLSITDVSEIRNFSSSLGTPTSYAHYFREMAGLLLGVMVTEDTVIAVDDPDNEIFRMSKSTSVAESTIIAGADEFSQLLQYRAGWIGEAKNISSAFIGDSNVTNTRSPQNKTFAELFEELSVNVSLSLMSTPALCRTVSVTGEVRKLSTIYRYQPMNLLISYGVAIACSLASVIVGFVAFRQNRESYDTKVSTIGAMMQNPELARLLRRSADDVSRTREDKDIQSIRLKLETYDVADADDIYPDTSSESMGLRKRKYVGFVTDSDHFKC</sequence>
<dbReference type="InterPro" id="IPR033121">
    <property type="entry name" value="PEPTIDASE_A1"/>
</dbReference>
<feature type="transmembrane region" description="Helical" evidence="1">
    <location>
        <begin position="196"/>
        <end position="221"/>
    </location>
</feature>
<keyword evidence="1" id="KW-0472">Membrane</keyword>
<proteinExistence type="predicted"/>
<dbReference type="PROSITE" id="PS51767">
    <property type="entry name" value="PEPTIDASE_A1"/>
    <property type="match status" value="1"/>
</dbReference>
<feature type="transmembrane region" description="Helical" evidence="1">
    <location>
        <begin position="672"/>
        <end position="693"/>
    </location>
</feature>
<organism evidence="3 4">
    <name type="scientific">Exophiala aquamarina CBS 119918</name>
    <dbReference type="NCBI Taxonomy" id="1182545"/>
    <lineage>
        <taxon>Eukaryota</taxon>
        <taxon>Fungi</taxon>
        <taxon>Dikarya</taxon>
        <taxon>Ascomycota</taxon>
        <taxon>Pezizomycotina</taxon>
        <taxon>Eurotiomycetes</taxon>
        <taxon>Chaetothyriomycetidae</taxon>
        <taxon>Chaetothyriales</taxon>
        <taxon>Herpotrichiellaceae</taxon>
        <taxon>Exophiala</taxon>
    </lineage>
</organism>
<evidence type="ECO:0000259" key="2">
    <source>
        <dbReference type="PROSITE" id="PS51767"/>
    </source>
</evidence>